<accession>A0ACC6JKG2</accession>
<organism evidence="1 2">
    <name type="scientific">Pseudomonas synxantha</name>
    <dbReference type="NCBI Taxonomy" id="47883"/>
    <lineage>
        <taxon>Bacteria</taxon>
        <taxon>Pseudomonadati</taxon>
        <taxon>Pseudomonadota</taxon>
        <taxon>Gammaproteobacteria</taxon>
        <taxon>Pseudomonadales</taxon>
        <taxon>Pseudomonadaceae</taxon>
        <taxon>Pseudomonas</taxon>
    </lineage>
</organism>
<name>A0ACC6JKG2_9PSED</name>
<evidence type="ECO:0000313" key="1">
    <source>
        <dbReference type="EMBL" id="MDR6606752.1"/>
    </source>
</evidence>
<dbReference type="EMBL" id="JAVDSD010000003">
    <property type="protein sequence ID" value="MDR6606752.1"/>
    <property type="molecule type" value="Genomic_DNA"/>
</dbReference>
<dbReference type="Proteomes" id="UP001259420">
    <property type="component" value="Unassembled WGS sequence"/>
</dbReference>
<sequence>MPKYDVAISFAGEDRPVAKQLAASLVLTGLNVFYDEYEQADLWGKDLYTHLSKVYKDESKYCLMLISEHYAKKQWTNHERKAAQARAFAESSEYILPLRLDDSEIEGVLGTTGYLDIRQFPVEKIVESLAIKVRAYNKAHGIVFETVRVQDVFRKEKIQVRDDGDFRTTCPACHSEQTLDEAKILQEDAETVYTCKNGCQRLVVVSPRGKTKWPAMPDRPAWKEDGAGPGLGFVGYGVGDYFIRNVGDLLFKTDLMARAVLLPASPAALMKK</sequence>
<reference evidence="1" key="1">
    <citation type="submission" date="2023-07" db="EMBL/GenBank/DDBJ databases">
        <title>Sorghum-associated microbial communities from plants grown in Nebraska, USA.</title>
        <authorList>
            <person name="Schachtman D."/>
        </authorList>
    </citation>
    <scope>NUCLEOTIDE SEQUENCE</scope>
    <source>
        <strain evidence="1">BE46</strain>
    </source>
</reference>
<gene>
    <name evidence="1" type="ORF">J2X87_001818</name>
</gene>
<protein>
    <submittedName>
        <fullName evidence="1">Uncharacterized protein</fullName>
    </submittedName>
</protein>
<keyword evidence="2" id="KW-1185">Reference proteome</keyword>
<comment type="caution">
    <text evidence="1">The sequence shown here is derived from an EMBL/GenBank/DDBJ whole genome shotgun (WGS) entry which is preliminary data.</text>
</comment>
<proteinExistence type="predicted"/>
<evidence type="ECO:0000313" key="2">
    <source>
        <dbReference type="Proteomes" id="UP001259420"/>
    </source>
</evidence>